<keyword evidence="1" id="KW-0732">Signal</keyword>
<evidence type="ECO:0000313" key="3">
    <source>
        <dbReference type="Proteomes" id="UP000005551"/>
    </source>
</evidence>
<evidence type="ECO:0000313" key="2">
    <source>
        <dbReference type="EMBL" id="EIM78786.1"/>
    </source>
</evidence>
<gene>
    <name evidence="2" type="ORF">A3SI_01981</name>
</gene>
<dbReference type="PROSITE" id="PS51257">
    <property type="entry name" value="PROKAR_LIPOPROTEIN"/>
    <property type="match status" value="1"/>
</dbReference>
<evidence type="ECO:0000256" key="1">
    <source>
        <dbReference type="SAM" id="SignalP"/>
    </source>
</evidence>
<dbReference type="PATRIC" id="fig|1189621.3.peg.417"/>
<organism evidence="2 3">
    <name type="scientific">Nitritalea halalkaliphila LW7</name>
    <dbReference type="NCBI Taxonomy" id="1189621"/>
    <lineage>
        <taxon>Bacteria</taxon>
        <taxon>Pseudomonadati</taxon>
        <taxon>Bacteroidota</taxon>
        <taxon>Cytophagia</taxon>
        <taxon>Cytophagales</taxon>
        <taxon>Cyclobacteriaceae</taxon>
        <taxon>Nitritalea</taxon>
    </lineage>
</organism>
<dbReference type="Pfam" id="PF07610">
    <property type="entry name" value="DUF1573"/>
    <property type="match status" value="1"/>
</dbReference>
<dbReference type="EMBL" id="AJYA01000002">
    <property type="protein sequence ID" value="EIM78786.1"/>
    <property type="molecule type" value="Genomic_DNA"/>
</dbReference>
<reference evidence="2 3" key="1">
    <citation type="submission" date="2012-05" db="EMBL/GenBank/DDBJ databases">
        <title>Genome sequence of Nitritalea halalkaliphila LW7.</title>
        <authorList>
            <person name="Jangir P.K."/>
            <person name="Singh A."/>
            <person name="Shivaji S."/>
            <person name="Sharma R."/>
        </authorList>
    </citation>
    <scope>NUCLEOTIDE SEQUENCE [LARGE SCALE GENOMIC DNA]</scope>
    <source>
        <strain evidence="2 3">LW7</strain>
    </source>
</reference>
<sequence length="184" mass="19594">MKYIVKTGLAIALAGFAFVACDSKGSENDQANKIAELEQKLARLEATQSQAATPSNVQQVQQVDPANLGAFQFSEIEHDFGTINEGQVVEHTFKFVNTGESPLVINNITASCGCTTPEYTRAPIKPGDEGFVTVKFNSTAKPGAQAPTVSIQANTNPSITRLRLKGNVTPRGGAANNQFGPIKR</sequence>
<dbReference type="STRING" id="1189621.A3SI_01981"/>
<dbReference type="OrthoDB" id="826619at2"/>
<dbReference type="InterPro" id="IPR011467">
    <property type="entry name" value="DUF1573"/>
</dbReference>
<feature type="chain" id="PRO_5003700642" description="DUF1573 domain-containing protein" evidence="1">
    <location>
        <begin position="20"/>
        <end position="184"/>
    </location>
</feature>
<dbReference type="Proteomes" id="UP000005551">
    <property type="component" value="Unassembled WGS sequence"/>
</dbReference>
<dbReference type="AlphaFoldDB" id="I5CAD4"/>
<protein>
    <recommendedName>
        <fullName evidence="4">DUF1573 domain-containing protein</fullName>
    </recommendedName>
</protein>
<accession>I5CAD4</accession>
<keyword evidence="3" id="KW-1185">Reference proteome</keyword>
<dbReference type="PANTHER" id="PTHR37833">
    <property type="entry name" value="LIPOPROTEIN-RELATED"/>
    <property type="match status" value="1"/>
</dbReference>
<evidence type="ECO:0008006" key="4">
    <source>
        <dbReference type="Google" id="ProtNLM"/>
    </source>
</evidence>
<feature type="signal peptide" evidence="1">
    <location>
        <begin position="1"/>
        <end position="19"/>
    </location>
</feature>
<dbReference type="Gene3D" id="2.60.40.10">
    <property type="entry name" value="Immunoglobulins"/>
    <property type="match status" value="1"/>
</dbReference>
<proteinExistence type="predicted"/>
<dbReference type="InterPro" id="IPR013783">
    <property type="entry name" value="Ig-like_fold"/>
</dbReference>
<dbReference type="PANTHER" id="PTHR37833:SF1">
    <property type="entry name" value="SIGNAL PEPTIDE PROTEIN"/>
    <property type="match status" value="1"/>
</dbReference>
<dbReference type="RefSeq" id="WP_009053335.1">
    <property type="nucleotide sequence ID" value="NZ_AJYA01000002.1"/>
</dbReference>
<name>I5CAD4_9BACT</name>
<comment type="caution">
    <text evidence="2">The sequence shown here is derived from an EMBL/GenBank/DDBJ whole genome shotgun (WGS) entry which is preliminary data.</text>
</comment>